<accession>A0A9X4XG82</accession>
<dbReference type="InterPro" id="IPR028994">
    <property type="entry name" value="Integrin_alpha_N"/>
</dbReference>
<evidence type="ECO:0008006" key="3">
    <source>
        <dbReference type="Google" id="ProtNLM"/>
    </source>
</evidence>
<name>A0A9X4XG82_9FIRM</name>
<dbReference type="OrthoDB" id="1653343at2"/>
<comment type="caution">
    <text evidence="1">The sequence shown here is derived from an EMBL/GenBank/DDBJ whole genome shotgun (WGS) entry which is preliminary data.</text>
</comment>
<dbReference type="GeneID" id="60059969"/>
<organism evidence="1 2">
    <name type="scientific">Turicibacter sanguinis</name>
    <dbReference type="NCBI Taxonomy" id="154288"/>
    <lineage>
        <taxon>Bacteria</taxon>
        <taxon>Bacillati</taxon>
        <taxon>Bacillota</taxon>
        <taxon>Erysipelotrichia</taxon>
        <taxon>Erysipelotrichales</taxon>
        <taxon>Turicibacteraceae</taxon>
        <taxon>Turicibacter</taxon>
    </lineage>
</organism>
<dbReference type="RefSeq" id="WP_006783761.1">
    <property type="nucleotide sequence ID" value="NZ_CABJBH010000013.1"/>
</dbReference>
<proteinExistence type="predicted"/>
<protein>
    <recommendedName>
        <fullName evidence="3">VCBS repeat-containing protein</fullName>
    </recommendedName>
</protein>
<evidence type="ECO:0000313" key="2">
    <source>
        <dbReference type="Proteomes" id="UP000487649"/>
    </source>
</evidence>
<gene>
    <name evidence="1" type="ORF">GMA92_04930</name>
</gene>
<sequence>MFMDTMTPPAIEAYIEVQTPYIFDMKLGDVTGDQVDDFIYLAGSKSSPDAIYQEDLTLFIVDGITNETITQVLPLKGGYGGMLFVGDFNQDFIEDVYVSVSSGGSGNINYYYLYSFREKTPIQLFDYEKFNEETQWQVTFQDGFKIELTNGFNQTFRLDVSKKDLQLLSKYYNPDGSVKGTIKGEVLPLGGLAPIITPLGNGTYDLVASQRIIGIATVDDFGVIETYLTFKGQRFNPYEIVVGDHQFFK</sequence>
<reference evidence="1 2" key="1">
    <citation type="journal article" date="2019" name="Nat. Med.">
        <title>A library of human gut bacterial isolates paired with longitudinal multiomics data enables mechanistic microbiome research.</title>
        <authorList>
            <person name="Poyet M."/>
            <person name="Groussin M."/>
            <person name="Gibbons S.M."/>
            <person name="Avila-Pacheco J."/>
            <person name="Jiang X."/>
            <person name="Kearney S.M."/>
            <person name="Perrotta A.R."/>
            <person name="Berdy B."/>
            <person name="Zhao S."/>
            <person name="Lieberman T.D."/>
            <person name="Swanson P.K."/>
            <person name="Smith M."/>
            <person name="Roesemann S."/>
            <person name="Alexander J.E."/>
            <person name="Rich S.A."/>
            <person name="Livny J."/>
            <person name="Vlamakis H."/>
            <person name="Clish C."/>
            <person name="Bullock K."/>
            <person name="Deik A."/>
            <person name="Scott J."/>
            <person name="Pierce K.A."/>
            <person name="Xavier R.J."/>
            <person name="Alm E.J."/>
        </authorList>
    </citation>
    <scope>NUCLEOTIDE SEQUENCE [LARGE SCALE GENOMIC DNA]</scope>
    <source>
        <strain evidence="1 2">BIOML-A198</strain>
    </source>
</reference>
<evidence type="ECO:0000313" key="1">
    <source>
        <dbReference type="EMBL" id="MTK20782.1"/>
    </source>
</evidence>
<dbReference type="EMBL" id="WMQE01000008">
    <property type="protein sequence ID" value="MTK20782.1"/>
    <property type="molecule type" value="Genomic_DNA"/>
</dbReference>
<dbReference type="AlphaFoldDB" id="A0A9X4XG82"/>
<dbReference type="SUPFAM" id="SSF69318">
    <property type="entry name" value="Integrin alpha N-terminal domain"/>
    <property type="match status" value="1"/>
</dbReference>
<dbReference type="Proteomes" id="UP000487649">
    <property type="component" value="Unassembled WGS sequence"/>
</dbReference>